<keyword evidence="6" id="KW-0694">RNA-binding</keyword>
<dbReference type="InterPro" id="IPR011545">
    <property type="entry name" value="DEAD/DEAH_box_helicase_dom"/>
</dbReference>
<feature type="region of interest" description="Disordered" evidence="8">
    <location>
        <begin position="1"/>
        <end position="25"/>
    </location>
</feature>
<keyword evidence="4" id="KW-0347">Helicase</keyword>
<proteinExistence type="predicted"/>
<evidence type="ECO:0000259" key="11">
    <source>
        <dbReference type="PROSITE" id="PS51195"/>
    </source>
</evidence>
<dbReference type="InterPro" id="IPR027417">
    <property type="entry name" value="P-loop_NTPase"/>
</dbReference>
<evidence type="ECO:0000256" key="4">
    <source>
        <dbReference type="ARBA" id="ARBA00022806"/>
    </source>
</evidence>
<dbReference type="EMBL" id="JABCRI010000011">
    <property type="protein sequence ID" value="KAF8397781.1"/>
    <property type="molecule type" value="Genomic_DNA"/>
</dbReference>
<evidence type="ECO:0000259" key="9">
    <source>
        <dbReference type="PROSITE" id="PS51192"/>
    </source>
</evidence>
<feature type="domain" description="DEAD-box RNA helicase Q" evidence="11">
    <location>
        <begin position="88"/>
        <end position="117"/>
    </location>
</feature>
<feature type="domain" description="Helicase ATP-binding" evidence="9">
    <location>
        <begin position="122"/>
        <end position="346"/>
    </location>
</feature>
<sequence length="540" mass="60108">MADNDNVAGTEIPPELKPPEVKGAWGDEEDEVIGDLKSLPDSGDKASELKIDAIKIDDNKKINEFLDEPEDSNIKAVMTGDTMYSSATSFEELNMSPELLKGLYVEMKFERPSKIQAISLPMILTPPFKDLIAQAHNGSGKTTCFVLGMLSRVDPNLKVSQALCICPTRELAIQNLEVLRKMGKYTGISSECAVPMDSSNYIPISKRAPITAQIVIGTPGTVKKWMSAKKLGTRDLKILVFDEADHMLAEDGFKDDSLRIMKDIERNSAHCQIYEAADRLYCGWYSGMQEVLYVEMSKSRIKLNFDGSALAICGQAGNGGVLLFSATFSEIVKNFVSRVVKDGNQLFVKKEELSLEAVKQYKVNCPDEHAKVLVIKDKIFELGQKLGQTIIFVRTRNSASMLHKALVDYGYECTTIQGALKQDDRDKIVKEFKDGLTKVLISTDLLARGFDQSQVNLVVNYDLPVKYETPSEPDYEVYLHRIGRAGRFGRKGAVFNLLCGDRDSRLMEKIEKHFGHQVAEVPSWESTKDFEAALKTAGLL</sequence>
<evidence type="ECO:0000256" key="6">
    <source>
        <dbReference type="ARBA" id="ARBA00022884"/>
    </source>
</evidence>
<feature type="short sequence motif" description="Q motif" evidence="7">
    <location>
        <begin position="88"/>
        <end position="117"/>
    </location>
</feature>
<dbReference type="Proteomes" id="UP000655225">
    <property type="component" value="Unassembled WGS sequence"/>
</dbReference>
<keyword evidence="2" id="KW-0547">Nucleotide-binding</keyword>
<evidence type="ECO:0000256" key="8">
    <source>
        <dbReference type="SAM" id="MobiDB-lite"/>
    </source>
</evidence>
<keyword evidence="3" id="KW-0378">Hydrolase</keyword>
<dbReference type="InterPro" id="IPR014014">
    <property type="entry name" value="RNA_helicase_DEAD_Q_motif"/>
</dbReference>
<dbReference type="OrthoDB" id="10265785at2759"/>
<dbReference type="PROSITE" id="PS51192">
    <property type="entry name" value="HELICASE_ATP_BIND_1"/>
    <property type="match status" value="1"/>
</dbReference>
<dbReference type="GO" id="GO:0003724">
    <property type="term" value="F:RNA helicase activity"/>
    <property type="evidence" value="ECO:0007669"/>
    <property type="project" value="UniProtKB-EC"/>
</dbReference>
<evidence type="ECO:0000259" key="10">
    <source>
        <dbReference type="PROSITE" id="PS51194"/>
    </source>
</evidence>
<reference evidence="12 13" key="1">
    <citation type="submission" date="2020-04" db="EMBL/GenBank/DDBJ databases">
        <title>Plant Genome Project.</title>
        <authorList>
            <person name="Zhang R.-G."/>
        </authorList>
    </citation>
    <scope>NUCLEOTIDE SEQUENCE [LARGE SCALE GENOMIC DNA]</scope>
    <source>
        <strain evidence="12">YNK0</strain>
        <tissue evidence="12">Leaf</tissue>
    </source>
</reference>
<gene>
    <name evidence="12" type="ORF">HHK36_016703</name>
</gene>
<dbReference type="GO" id="GO:0005524">
    <property type="term" value="F:ATP binding"/>
    <property type="evidence" value="ECO:0007669"/>
    <property type="project" value="UniProtKB-KW"/>
</dbReference>
<dbReference type="CDD" id="cd18787">
    <property type="entry name" value="SF2_C_DEAD"/>
    <property type="match status" value="1"/>
</dbReference>
<dbReference type="EC" id="3.6.4.13" evidence="1"/>
<dbReference type="SMART" id="SM00490">
    <property type="entry name" value="HELICc"/>
    <property type="match status" value="1"/>
</dbReference>
<accession>A0A834Z381</accession>
<dbReference type="PROSITE" id="PS51194">
    <property type="entry name" value="HELICASE_CTER"/>
    <property type="match status" value="1"/>
</dbReference>
<evidence type="ECO:0000256" key="1">
    <source>
        <dbReference type="ARBA" id="ARBA00012552"/>
    </source>
</evidence>
<dbReference type="GO" id="GO:0016787">
    <property type="term" value="F:hydrolase activity"/>
    <property type="evidence" value="ECO:0007669"/>
    <property type="project" value="UniProtKB-KW"/>
</dbReference>
<keyword evidence="5" id="KW-0067">ATP-binding</keyword>
<evidence type="ECO:0000256" key="5">
    <source>
        <dbReference type="ARBA" id="ARBA00022840"/>
    </source>
</evidence>
<evidence type="ECO:0000313" key="12">
    <source>
        <dbReference type="EMBL" id="KAF8397781.1"/>
    </source>
</evidence>
<dbReference type="InterPro" id="IPR001650">
    <property type="entry name" value="Helicase_C-like"/>
</dbReference>
<dbReference type="SUPFAM" id="SSF52540">
    <property type="entry name" value="P-loop containing nucleoside triphosphate hydrolases"/>
    <property type="match status" value="1"/>
</dbReference>
<dbReference type="AlphaFoldDB" id="A0A834Z381"/>
<feature type="domain" description="Helicase C-terminal" evidence="10">
    <location>
        <begin position="374"/>
        <end position="529"/>
    </location>
</feature>
<dbReference type="Pfam" id="PF00271">
    <property type="entry name" value="Helicase_C"/>
    <property type="match status" value="1"/>
</dbReference>
<dbReference type="PANTHER" id="PTHR47958">
    <property type="entry name" value="ATP-DEPENDENT RNA HELICASE DBP3"/>
    <property type="match status" value="1"/>
</dbReference>
<dbReference type="Pfam" id="PF00270">
    <property type="entry name" value="DEAD"/>
    <property type="match status" value="1"/>
</dbReference>
<dbReference type="OMA" id="DFKNLCM"/>
<keyword evidence="13" id="KW-1185">Reference proteome</keyword>
<evidence type="ECO:0000313" key="13">
    <source>
        <dbReference type="Proteomes" id="UP000655225"/>
    </source>
</evidence>
<evidence type="ECO:0000256" key="7">
    <source>
        <dbReference type="PROSITE-ProRule" id="PRU00552"/>
    </source>
</evidence>
<dbReference type="CDD" id="cd17963">
    <property type="entry name" value="DEADc_DDX19_DDX25"/>
    <property type="match status" value="1"/>
</dbReference>
<comment type="caution">
    <text evidence="12">The sequence shown here is derived from an EMBL/GenBank/DDBJ whole genome shotgun (WGS) entry which is preliminary data.</text>
</comment>
<organism evidence="12 13">
    <name type="scientific">Tetracentron sinense</name>
    <name type="common">Spur-leaf</name>
    <dbReference type="NCBI Taxonomy" id="13715"/>
    <lineage>
        <taxon>Eukaryota</taxon>
        <taxon>Viridiplantae</taxon>
        <taxon>Streptophyta</taxon>
        <taxon>Embryophyta</taxon>
        <taxon>Tracheophyta</taxon>
        <taxon>Spermatophyta</taxon>
        <taxon>Magnoliopsida</taxon>
        <taxon>Trochodendrales</taxon>
        <taxon>Trochodendraceae</taxon>
        <taxon>Tetracentron</taxon>
    </lineage>
</organism>
<dbReference type="Gene3D" id="3.40.50.300">
    <property type="entry name" value="P-loop containing nucleotide triphosphate hydrolases"/>
    <property type="match status" value="2"/>
</dbReference>
<dbReference type="SMART" id="SM00487">
    <property type="entry name" value="DEXDc"/>
    <property type="match status" value="1"/>
</dbReference>
<dbReference type="InterPro" id="IPR014001">
    <property type="entry name" value="Helicase_ATP-bd"/>
</dbReference>
<dbReference type="PROSITE" id="PS51195">
    <property type="entry name" value="Q_MOTIF"/>
    <property type="match status" value="1"/>
</dbReference>
<evidence type="ECO:0000256" key="3">
    <source>
        <dbReference type="ARBA" id="ARBA00022801"/>
    </source>
</evidence>
<protein>
    <recommendedName>
        <fullName evidence="1">RNA helicase</fullName>
        <ecNumber evidence="1">3.6.4.13</ecNumber>
    </recommendedName>
</protein>
<dbReference type="GO" id="GO:0003723">
    <property type="term" value="F:RNA binding"/>
    <property type="evidence" value="ECO:0007669"/>
    <property type="project" value="UniProtKB-KW"/>
</dbReference>
<name>A0A834Z381_TETSI</name>
<evidence type="ECO:0000256" key="2">
    <source>
        <dbReference type="ARBA" id="ARBA00022741"/>
    </source>
</evidence>